<keyword evidence="2" id="KW-1185">Reference proteome</keyword>
<evidence type="ECO:0008006" key="3">
    <source>
        <dbReference type="Google" id="ProtNLM"/>
    </source>
</evidence>
<dbReference type="AlphaFoldDB" id="A0ABD5V5P6"/>
<dbReference type="RefSeq" id="WP_340603979.1">
    <property type="nucleotide sequence ID" value="NZ_JBBMXV010000003.1"/>
</dbReference>
<organism evidence="1 2">
    <name type="scientific">Halalkalicoccus tibetensis</name>
    <dbReference type="NCBI Taxonomy" id="175632"/>
    <lineage>
        <taxon>Archaea</taxon>
        <taxon>Methanobacteriati</taxon>
        <taxon>Methanobacteriota</taxon>
        <taxon>Stenosarchaea group</taxon>
        <taxon>Halobacteria</taxon>
        <taxon>Halobacteriales</taxon>
        <taxon>Halococcaceae</taxon>
        <taxon>Halalkalicoccus</taxon>
    </lineage>
</organism>
<reference evidence="1 2" key="1">
    <citation type="journal article" date="2019" name="Int. J. Syst. Evol. Microbiol.">
        <title>The Global Catalogue of Microorganisms (GCM) 10K type strain sequencing project: providing services to taxonomists for standard genome sequencing and annotation.</title>
        <authorList>
            <consortium name="The Broad Institute Genomics Platform"/>
            <consortium name="The Broad Institute Genome Sequencing Center for Infectious Disease"/>
            <person name="Wu L."/>
            <person name="Ma J."/>
        </authorList>
    </citation>
    <scope>NUCLEOTIDE SEQUENCE [LARGE SCALE GENOMIC DNA]</scope>
    <source>
        <strain evidence="1 2">CGMCC 1.3240</strain>
    </source>
</reference>
<gene>
    <name evidence="1" type="ORF">ACFQGH_09635</name>
</gene>
<comment type="caution">
    <text evidence="1">The sequence shown here is derived from an EMBL/GenBank/DDBJ whole genome shotgun (WGS) entry which is preliminary data.</text>
</comment>
<name>A0ABD5V5P6_9EURY</name>
<dbReference type="Proteomes" id="UP001596312">
    <property type="component" value="Unassembled WGS sequence"/>
</dbReference>
<evidence type="ECO:0000313" key="1">
    <source>
        <dbReference type="EMBL" id="MFC6905454.1"/>
    </source>
</evidence>
<proteinExistence type="predicted"/>
<protein>
    <recommendedName>
        <fullName evidence="3">LexA-binding, inner membrane-associated hydrolase</fullName>
    </recommendedName>
</protein>
<evidence type="ECO:0000313" key="2">
    <source>
        <dbReference type="Proteomes" id="UP001596312"/>
    </source>
</evidence>
<accession>A0ABD5V5P6</accession>
<sequence length="134" mass="14361">MYSHEHAAIGGVVGALAAALLARERSLSAKIALWIYGLLLSVFVDLDHFLIARVKAGDWSHFTKAVSDPVRAFTDQELVFPDLAIHGERIATHLLIGGALVALLRPVDRTLAAFSAVVLAAHVLADVLREFGLA</sequence>
<dbReference type="EMBL" id="JBHSXQ010000003">
    <property type="protein sequence ID" value="MFC6905454.1"/>
    <property type="molecule type" value="Genomic_DNA"/>
</dbReference>